<dbReference type="EMBL" id="ML736741">
    <property type="protein sequence ID" value="KAE8408899.1"/>
    <property type="molecule type" value="Genomic_DNA"/>
</dbReference>
<dbReference type="RefSeq" id="XP_031946218.1">
    <property type="nucleotide sequence ID" value="XM_032084122.1"/>
</dbReference>
<organism evidence="1 2">
    <name type="scientific">Aspergillus pseudonomiae</name>
    <dbReference type="NCBI Taxonomy" id="1506151"/>
    <lineage>
        <taxon>Eukaryota</taxon>
        <taxon>Fungi</taxon>
        <taxon>Dikarya</taxon>
        <taxon>Ascomycota</taxon>
        <taxon>Pezizomycotina</taxon>
        <taxon>Eurotiomycetes</taxon>
        <taxon>Eurotiomycetidae</taxon>
        <taxon>Eurotiales</taxon>
        <taxon>Aspergillaceae</taxon>
        <taxon>Aspergillus</taxon>
        <taxon>Aspergillus subgen. Circumdati</taxon>
    </lineage>
</organism>
<protein>
    <submittedName>
        <fullName evidence="1">Uncharacterized protein</fullName>
    </submittedName>
</protein>
<dbReference type="GO" id="GO:0004672">
    <property type="term" value="F:protein kinase activity"/>
    <property type="evidence" value="ECO:0007669"/>
    <property type="project" value="InterPro"/>
</dbReference>
<sequence>MSKRYEDALNVYPDSLRFVKQLKESDASSIFEVEVHDKRYAMKLFHDNSDPGFAKNGRDLNRFRCELNAYSNLSSFGVCERKLVPYYYGYIDRLDPASFQPHLGGFMNDIHHPRAILLEYLQDIEELHSAINGLREIHRSLIHHHDIYPKNILISMGHLEEEICEEEIQVVESFGDLLREDQRQGLPPNTKYY</sequence>
<name>A0A5N7DSA4_9EURO</name>
<accession>A0A5N6ILL2</accession>
<evidence type="ECO:0000313" key="2">
    <source>
        <dbReference type="Proteomes" id="UP000325579"/>
    </source>
</evidence>
<dbReference type="GeneID" id="43668813"/>
<gene>
    <name evidence="1" type="ORF">BDV37DRAFT_268095</name>
</gene>
<dbReference type="SUPFAM" id="SSF56112">
    <property type="entry name" value="Protein kinase-like (PK-like)"/>
    <property type="match status" value="1"/>
</dbReference>
<accession>A0A5N7DSA4</accession>
<dbReference type="AlphaFoldDB" id="A0A5N7DSA4"/>
<dbReference type="OrthoDB" id="4185642at2759"/>
<dbReference type="PROSITE" id="PS50011">
    <property type="entry name" value="PROTEIN_KINASE_DOM"/>
    <property type="match status" value="1"/>
</dbReference>
<dbReference type="InterPro" id="IPR000719">
    <property type="entry name" value="Prot_kinase_dom"/>
</dbReference>
<keyword evidence="2" id="KW-1185">Reference proteome</keyword>
<evidence type="ECO:0000313" key="1">
    <source>
        <dbReference type="EMBL" id="KAE8408899.1"/>
    </source>
</evidence>
<dbReference type="GO" id="GO:0005524">
    <property type="term" value="F:ATP binding"/>
    <property type="evidence" value="ECO:0007669"/>
    <property type="project" value="InterPro"/>
</dbReference>
<reference evidence="1 2" key="1">
    <citation type="submission" date="2019-04" db="EMBL/GenBank/DDBJ databases">
        <authorList>
            <consortium name="DOE Joint Genome Institute"/>
            <person name="Mondo S."/>
            <person name="Kjaerbolling I."/>
            <person name="Vesth T."/>
            <person name="Frisvad J.C."/>
            <person name="Nybo J.L."/>
            <person name="Theobald S."/>
            <person name="Kildgaard S."/>
            <person name="Isbrandt T."/>
            <person name="Kuo A."/>
            <person name="Sato A."/>
            <person name="Lyhne E.K."/>
            <person name="Kogle M.E."/>
            <person name="Wiebenga A."/>
            <person name="Kun R.S."/>
            <person name="Lubbers R.J."/>
            <person name="Makela M.R."/>
            <person name="Barry K."/>
            <person name="Chovatia M."/>
            <person name="Clum A."/>
            <person name="Daum C."/>
            <person name="Haridas S."/>
            <person name="He G."/>
            <person name="LaButti K."/>
            <person name="Lipzen A."/>
            <person name="Riley R."/>
            <person name="Salamov A."/>
            <person name="Simmons B.A."/>
            <person name="Magnuson J.K."/>
            <person name="Henrissat B."/>
            <person name="Mortensen U.H."/>
            <person name="Larsen T.O."/>
            <person name="Devries R.P."/>
            <person name="Grigoriev I.V."/>
            <person name="Machida M."/>
            <person name="Baker S.E."/>
            <person name="Andersen M.R."/>
            <person name="Cantor M.N."/>
            <person name="Hua S.X."/>
        </authorList>
    </citation>
    <scope>NUCLEOTIDE SEQUENCE [LARGE SCALE GENOMIC DNA]</scope>
    <source>
        <strain evidence="1 2">CBS 119388</strain>
    </source>
</reference>
<proteinExistence type="predicted"/>
<dbReference type="Proteomes" id="UP000325579">
    <property type="component" value="Unassembled WGS sequence"/>
</dbReference>
<dbReference type="InterPro" id="IPR011009">
    <property type="entry name" value="Kinase-like_dom_sf"/>
</dbReference>